<dbReference type="AlphaFoldDB" id="A0A7T7CE83"/>
<evidence type="ECO:0000313" key="5">
    <source>
        <dbReference type="EMBL" id="QQK78767.1"/>
    </source>
</evidence>
<gene>
    <name evidence="5" type="ORF">HUG20_01840</name>
</gene>
<evidence type="ECO:0000256" key="1">
    <source>
        <dbReference type="ARBA" id="ARBA00022729"/>
    </source>
</evidence>
<accession>A0A7T7CE83</accession>
<reference evidence="5 6" key="1">
    <citation type="submission" date="2020-06" db="EMBL/GenBank/DDBJ databases">
        <title>Genomic analysis of Salicibibacter sp. NKC21-4.</title>
        <authorList>
            <person name="Oh Y.J."/>
        </authorList>
    </citation>
    <scope>NUCLEOTIDE SEQUENCE [LARGE SCALE GENOMIC DNA]</scope>
    <source>
        <strain evidence="5 6">NKC21-4</strain>
    </source>
</reference>
<keyword evidence="6" id="KW-1185">Reference proteome</keyword>
<dbReference type="InterPro" id="IPR029051">
    <property type="entry name" value="DUF4352"/>
</dbReference>
<organism evidence="5 6">
    <name type="scientific">Salicibibacter cibi</name>
    <dbReference type="NCBI Taxonomy" id="2743001"/>
    <lineage>
        <taxon>Bacteria</taxon>
        <taxon>Bacillati</taxon>
        <taxon>Bacillota</taxon>
        <taxon>Bacilli</taxon>
        <taxon>Bacillales</taxon>
        <taxon>Bacillaceae</taxon>
        <taxon>Salicibibacter</taxon>
    </lineage>
</organism>
<proteinExistence type="predicted"/>
<name>A0A7T7CE83_9BACI</name>
<feature type="domain" description="DUF4352" evidence="4">
    <location>
        <begin position="69"/>
        <end position="184"/>
    </location>
</feature>
<sequence>MKKWMVTLGLSMTLVAVAACGASEIEEVEDDGDTEVSAEEDDDVDQAEDADENEGAEDEETETVEEEISIGDTMNFDGLDITLNDAYTSEGGEFESPDNDHYVILDLTIENTTDESADISTMLQMSLQDDEGYTHDVTIFTEADGSLDGEIGPDRDNRGEVPFDVNESDEYEFIFENPFTSGQAIWTITDI</sequence>
<keyword evidence="1 3" id="KW-0732">Signal</keyword>
<dbReference type="Pfam" id="PF11611">
    <property type="entry name" value="DUF4352"/>
    <property type="match status" value="1"/>
</dbReference>
<dbReference type="RefSeq" id="WP_200087380.1">
    <property type="nucleotide sequence ID" value="NZ_CP054706.1"/>
</dbReference>
<dbReference type="InterPro" id="IPR029050">
    <property type="entry name" value="Immunoprotect_excell_Ig-like"/>
</dbReference>
<dbReference type="EMBL" id="CP054706">
    <property type="protein sequence ID" value="QQK78767.1"/>
    <property type="molecule type" value="Genomic_DNA"/>
</dbReference>
<dbReference type="Gene3D" id="2.60.40.1240">
    <property type="match status" value="1"/>
</dbReference>
<evidence type="ECO:0000313" key="6">
    <source>
        <dbReference type="Proteomes" id="UP000595349"/>
    </source>
</evidence>
<evidence type="ECO:0000256" key="3">
    <source>
        <dbReference type="SAM" id="SignalP"/>
    </source>
</evidence>
<dbReference type="PROSITE" id="PS51257">
    <property type="entry name" value="PROKAR_LIPOPROTEIN"/>
    <property type="match status" value="1"/>
</dbReference>
<dbReference type="KEGG" id="scib:HUG20_01840"/>
<feature type="chain" id="PRO_5038634747" evidence="3">
    <location>
        <begin position="19"/>
        <end position="191"/>
    </location>
</feature>
<feature type="region of interest" description="Disordered" evidence="2">
    <location>
        <begin position="25"/>
        <end position="68"/>
    </location>
</feature>
<evidence type="ECO:0000259" key="4">
    <source>
        <dbReference type="Pfam" id="PF11611"/>
    </source>
</evidence>
<protein>
    <submittedName>
        <fullName evidence="5">DUF4352 domain-containing protein</fullName>
    </submittedName>
</protein>
<dbReference type="Proteomes" id="UP000595349">
    <property type="component" value="Chromosome"/>
</dbReference>
<feature type="signal peptide" evidence="3">
    <location>
        <begin position="1"/>
        <end position="18"/>
    </location>
</feature>
<evidence type="ECO:0000256" key="2">
    <source>
        <dbReference type="SAM" id="MobiDB-lite"/>
    </source>
</evidence>